<dbReference type="EMBL" id="JAJSOW010000101">
    <property type="protein sequence ID" value="KAI9182834.1"/>
    <property type="molecule type" value="Genomic_DNA"/>
</dbReference>
<evidence type="ECO:0000313" key="2">
    <source>
        <dbReference type="EMBL" id="KAI9182834.1"/>
    </source>
</evidence>
<evidence type="ECO:0000313" key="3">
    <source>
        <dbReference type="Proteomes" id="UP001064489"/>
    </source>
</evidence>
<dbReference type="Proteomes" id="UP001064489">
    <property type="component" value="Chromosome 4"/>
</dbReference>
<proteinExistence type="predicted"/>
<name>A0AAD5J2W9_ACENE</name>
<organism evidence="2 3">
    <name type="scientific">Acer negundo</name>
    <name type="common">Box elder</name>
    <dbReference type="NCBI Taxonomy" id="4023"/>
    <lineage>
        <taxon>Eukaryota</taxon>
        <taxon>Viridiplantae</taxon>
        <taxon>Streptophyta</taxon>
        <taxon>Embryophyta</taxon>
        <taxon>Tracheophyta</taxon>
        <taxon>Spermatophyta</taxon>
        <taxon>Magnoliopsida</taxon>
        <taxon>eudicotyledons</taxon>
        <taxon>Gunneridae</taxon>
        <taxon>Pentapetalae</taxon>
        <taxon>rosids</taxon>
        <taxon>malvids</taxon>
        <taxon>Sapindales</taxon>
        <taxon>Sapindaceae</taxon>
        <taxon>Hippocastanoideae</taxon>
        <taxon>Acereae</taxon>
        <taxon>Acer</taxon>
    </lineage>
</organism>
<accession>A0AAD5J2W9</accession>
<dbReference type="AlphaFoldDB" id="A0AAD5J2W9"/>
<sequence>MFLFRKSKNISQLQSVGYGSIILEKRKIGEKLPESLDSDSLSSSKHGSLRGECSTRNREEQCGLGLTSHSTIGLKPGQLIVVLGPFQNNSRPYVLDQEADPVVTTYKDNSVDGNMDLILGFKNVFLEKEISGHSHEGSEEGESPIVFRLTWVWRQPRKKSDQEEEATAIVDIEGNNLMWCLDEEISKVIEMGVALGFDFGRNVIEIRDEVARREVED</sequence>
<reference evidence="2" key="2">
    <citation type="submission" date="2023-02" db="EMBL/GenBank/DDBJ databases">
        <authorList>
            <person name="Swenson N.G."/>
            <person name="Wegrzyn J.L."/>
            <person name="Mcevoy S.L."/>
        </authorList>
    </citation>
    <scope>NUCLEOTIDE SEQUENCE</scope>
    <source>
        <strain evidence="2">91603</strain>
        <tissue evidence="2">Leaf</tissue>
    </source>
</reference>
<protein>
    <submittedName>
        <fullName evidence="2">Uncharacterized protein</fullName>
    </submittedName>
</protein>
<keyword evidence="3" id="KW-1185">Reference proteome</keyword>
<gene>
    <name evidence="2" type="ORF">LWI28_029279</name>
</gene>
<feature type="region of interest" description="Disordered" evidence="1">
    <location>
        <begin position="34"/>
        <end position="54"/>
    </location>
</feature>
<reference evidence="2" key="1">
    <citation type="journal article" date="2022" name="Plant J.">
        <title>Strategies of tolerance reflected in two North American maple genomes.</title>
        <authorList>
            <person name="McEvoy S.L."/>
            <person name="Sezen U.U."/>
            <person name="Trouern-Trend A."/>
            <person name="McMahon S.M."/>
            <person name="Schaberg P.G."/>
            <person name="Yang J."/>
            <person name="Wegrzyn J.L."/>
            <person name="Swenson N.G."/>
        </authorList>
    </citation>
    <scope>NUCLEOTIDE SEQUENCE</scope>
    <source>
        <strain evidence="2">91603</strain>
    </source>
</reference>
<evidence type="ECO:0000256" key="1">
    <source>
        <dbReference type="SAM" id="MobiDB-lite"/>
    </source>
</evidence>
<comment type="caution">
    <text evidence="2">The sequence shown here is derived from an EMBL/GenBank/DDBJ whole genome shotgun (WGS) entry which is preliminary data.</text>
</comment>